<dbReference type="Pfam" id="PF03129">
    <property type="entry name" value="HGTP_anticodon"/>
    <property type="match status" value="1"/>
</dbReference>
<reference evidence="8 9" key="1">
    <citation type="submission" date="2017-09" db="EMBL/GenBank/DDBJ databases">
        <title>Depth-based differentiation of microbial function through sediment-hosted aquifers and enrichment of novel symbionts in the deep terrestrial subsurface.</title>
        <authorList>
            <person name="Probst A.J."/>
            <person name="Ladd B."/>
            <person name="Jarett J.K."/>
            <person name="Geller-Mcgrath D.E."/>
            <person name="Sieber C.M."/>
            <person name="Emerson J.B."/>
            <person name="Anantharaman K."/>
            <person name="Thomas B.C."/>
            <person name="Malmstrom R."/>
            <person name="Stieglmeier M."/>
            <person name="Klingl A."/>
            <person name="Woyke T."/>
            <person name="Ryan C.M."/>
            <person name="Banfield J.F."/>
        </authorList>
    </citation>
    <scope>NUCLEOTIDE SEQUENCE [LARGE SCALE GENOMIC DNA]</scope>
    <source>
        <strain evidence="8">CG22_combo_CG10-13_8_21_14_all_47_17</strain>
    </source>
</reference>
<gene>
    <name evidence="8" type="ORF">COX00_03990</name>
</gene>
<dbReference type="InterPro" id="IPR004154">
    <property type="entry name" value="Anticodon-bd"/>
</dbReference>
<dbReference type="AlphaFoldDB" id="A0A2H0BRQ5"/>
<evidence type="ECO:0000313" key="8">
    <source>
        <dbReference type="EMBL" id="PIP60304.1"/>
    </source>
</evidence>
<dbReference type="GO" id="GO:0005737">
    <property type="term" value="C:cytoplasm"/>
    <property type="evidence" value="ECO:0007669"/>
    <property type="project" value="TreeGrafter"/>
</dbReference>
<sequence>MEIEYFVKPDGAEAAFEMWLGEMKHWTENILKIDPSHVDYREIAKEDRAHYSARTLDVEYHYPFGTKELYGLANRTDFDLKRHMEASGEDLRWFDQEAGERYIPYVIEPTWGLSRTVLAVLVEHMDMDEAPNTSEGESERIVLRLPPRLAPVKAAVLPLVKKDGLSEIGEALAKAIREAGIVVEYDASGSIGKRYRRQDEIGTPWCFTIDQDSKEKGTVTVRDRDAMSQERIAIEEVPAWIVEKLK</sequence>
<dbReference type="GO" id="GO:1990742">
    <property type="term" value="C:microvesicle"/>
    <property type="evidence" value="ECO:0007669"/>
    <property type="project" value="UniProtKB-ARBA"/>
</dbReference>
<dbReference type="GO" id="GO:0004820">
    <property type="term" value="F:glycine-tRNA ligase activity"/>
    <property type="evidence" value="ECO:0007669"/>
    <property type="project" value="TreeGrafter"/>
</dbReference>
<dbReference type="Proteomes" id="UP000231581">
    <property type="component" value="Unassembled WGS sequence"/>
</dbReference>
<evidence type="ECO:0000256" key="3">
    <source>
        <dbReference type="ARBA" id="ARBA00022741"/>
    </source>
</evidence>
<keyword evidence="1" id="KW-0963">Cytoplasm</keyword>
<dbReference type="Gene3D" id="3.40.50.800">
    <property type="entry name" value="Anticodon-binding domain"/>
    <property type="match status" value="1"/>
</dbReference>
<feature type="domain" description="Aminoacyl-transfer RNA synthetases class-II family profile" evidence="7">
    <location>
        <begin position="1"/>
        <end position="151"/>
    </location>
</feature>
<evidence type="ECO:0000256" key="6">
    <source>
        <dbReference type="ARBA" id="ARBA00023146"/>
    </source>
</evidence>
<dbReference type="PANTHER" id="PTHR10745">
    <property type="entry name" value="GLYCYL-TRNA SYNTHETASE/DNA POLYMERASE SUBUNIT GAMMA-2"/>
    <property type="match status" value="1"/>
</dbReference>
<dbReference type="InterPro" id="IPR045864">
    <property type="entry name" value="aa-tRNA-synth_II/BPL/LPL"/>
</dbReference>
<proteinExistence type="predicted"/>
<dbReference type="Gene3D" id="3.30.930.10">
    <property type="entry name" value="Bira Bifunctional Protein, Domain 2"/>
    <property type="match status" value="1"/>
</dbReference>
<comment type="caution">
    <text evidence="8">The sequence shown here is derived from an EMBL/GenBank/DDBJ whole genome shotgun (WGS) entry which is preliminary data.</text>
</comment>
<name>A0A2H0BRQ5_9BACT</name>
<evidence type="ECO:0000256" key="1">
    <source>
        <dbReference type="ARBA" id="ARBA00022490"/>
    </source>
</evidence>
<organism evidence="8 9">
    <name type="scientific">Candidatus Uhrbacteria bacterium CG22_combo_CG10-13_8_21_14_all_47_17</name>
    <dbReference type="NCBI Taxonomy" id="1975041"/>
    <lineage>
        <taxon>Bacteria</taxon>
        <taxon>Candidatus Uhriibacteriota</taxon>
    </lineage>
</organism>
<dbReference type="CDD" id="cd00858">
    <property type="entry name" value="GlyRS_anticodon"/>
    <property type="match status" value="1"/>
</dbReference>
<evidence type="ECO:0000256" key="5">
    <source>
        <dbReference type="ARBA" id="ARBA00022917"/>
    </source>
</evidence>
<dbReference type="SUPFAM" id="SSF52954">
    <property type="entry name" value="Class II aaRS ABD-related"/>
    <property type="match status" value="1"/>
</dbReference>
<dbReference type="FunFam" id="3.40.50.800:FF:000002">
    <property type="entry name" value="Glycine--tRNA ligase"/>
    <property type="match status" value="1"/>
</dbReference>
<keyword evidence="2" id="KW-0436">Ligase</keyword>
<dbReference type="GO" id="GO:0015966">
    <property type="term" value="P:diadenosine tetraphosphate biosynthetic process"/>
    <property type="evidence" value="ECO:0007669"/>
    <property type="project" value="UniProtKB-ARBA"/>
</dbReference>
<dbReference type="GO" id="GO:0070062">
    <property type="term" value="C:extracellular exosome"/>
    <property type="evidence" value="ECO:0007669"/>
    <property type="project" value="UniProtKB-ARBA"/>
</dbReference>
<dbReference type="GO" id="GO:0004081">
    <property type="term" value="F:bis(5'-nucleosyl)-tetraphosphatase (asymmetrical) activity"/>
    <property type="evidence" value="ECO:0007669"/>
    <property type="project" value="UniProtKB-ARBA"/>
</dbReference>
<dbReference type="GO" id="GO:0005524">
    <property type="term" value="F:ATP binding"/>
    <property type="evidence" value="ECO:0007669"/>
    <property type="project" value="UniProtKB-KW"/>
</dbReference>
<evidence type="ECO:0000256" key="2">
    <source>
        <dbReference type="ARBA" id="ARBA00022598"/>
    </source>
</evidence>
<keyword evidence="4" id="KW-0067">ATP-binding</keyword>
<dbReference type="EMBL" id="PCSZ01000072">
    <property type="protein sequence ID" value="PIP60304.1"/>
    <property type="molecule type" value="Genomic_DNA"/>
</dbReference>
<accession>A0A2H0BRQ5</accession>
<evidence type="ECO:0000256" key="4">
    <source>
        <dbReference type="ARBA" id="ARBA00022840"/>
    </source>
</evidence>
<dbReference type="GO" id="GO:0006426">
    <property type="term" value="P:glycyl-tRNA aminoacylation"/>
    <property type="evidence" value="ECO:0007669"/>
    <property type="project" value="TreeGrafter"/>
</dbReference>
<keyword evidence="5" id="KW-0648">Protein biosynthesis</keyword>
<dbReference type="PANTHER" id="PTHR10745:SF8">
    <property type="entry name" value="DNA POLYMERASE SUBUNIT GAMMA-2, MITOCHONDRIAL"/>
    <property type="match status" value="1"/>
</dbReference>
<keyword evidence="6" id="KW-0030">Aminoacyl-tRNA synthetase</keyword>
<keyword evidence="3" id="KW-0547">Nucleotide-binding</keyword>
<dbReference type="InterPro" id="IPR036621">
    <property type="entry name" value="Anticodon-bd_dom_sf"/>
</dbReference>
<dbReference type="InterPro" id="IPR027031">
    <property type="entry name" value="Gly-tRNA_synthase/POLG2"/>
</dbReference>
<protein>
    <recommendedName>
        <fullName evidence="7">Aminoacyl-transfer RNA synthetases class-II family profile domain-containing protein</fullName>
    </recommendedName>
</protein>
<dbReference type="SUPFAM" id="SSF55681">
    <property type="entry name" value="Class II aaRS and biotin synthetases"/>
    <property type="match status" value="1"/>
</dbReference>
<dbReference type="PROSITE" id="PS50862">
    <property type="entry name" value="AA_TRNA_LIGASE_II"/>
    <property type="match status" value="1"/>
</dbReference>
<evidence type="ECO:0000313" key="9">
    <source>
        <dbReference type="Proteomes" id="UP000231581"/>
    </source>
</evidence>
<dbReference type="InterPro" id="IPR006195">
    <property type="entry name" value="aa-tRNA-synth_II"/>
</dbReference>
<evidence type="ECO:0000259" key="7">
    <source>
        <dbReference type="PROSITE" id="PS50862"/>
    </source>
</evidence>